<evidence type="ECO:0000256" key="8">
    <source>
        <dbReference type="ARBA" id="ARBA00040243"/>
    </source>
</evidence>
<dbReference type="FunFam" id="3.40.50.720:FF:000301">
    <property type="entry name" value="Hydroxysteroid dehydrogenase like 2"/>
    <property type="match status" value="1"/>
</dbReference>
<evidence type="ECO:0000256" key="6">
    <source>
        <dbReference type="ARBA" id="ARBA00023128"/>
    </source>
</evidence>
<comment type="similarity">
    <text evidence="3">Belongs to the short-chain dehydrogenases/reductases (SDR) family.</text>
</comment>
<organism evidence="10 11">
    <name type="scientific">Coregonus suidteri</name>
    <dbReference type="NCBI Taxonomy" id="861788"/>
    <lineage>
        <taxon>Eukaryota</taxon>
        <taxon>Metazoa</taxon>
        <taxon>Chordata</taxon>
        <taxon>Craniata</taxon>
        <taxon>Vertebrata</taxon>
        <taxon>Euteleostomi</taxon>
        <taxon>Actinopterygii</taxon>
        <taxon>Neopterygii</taxon>
        <taxon>Teleostei</taxon>
        <taxon>Protacanthopterygii</taxon>
        <taxon>Salmoniformes</taxon>
        <taxon>Salmonidae</taxon>
        <taxon>Coregoninae</taxon>
        <taxon>Coregonus</taxon>
    </lineage>
</organism>
<evidence type="ECO:0000256" key="4">
    <source>
        <dbReference type="ARBA" id="ARBA00022857"/>
    </source>
</evidence>
<feature type="domain" description="SCP2" evidence="9">
    <location>
        <begin position="321"/>
        <end position="409"/>
    </location>
</feature>
<comment type="caution">
    <text evidence="10">The sequence shown here is derived from an EMBL/GenBank/DDBJ whole genome shotgun (WGS) entry which is preliminary data.</text>
</comment>
<proteinExistence type="inferred from homology"/>
<dbReference type="Gene3D" id="3.30.1050.10">
    <property type="entry name" value="SCP2 sterol-binding domain"/>
    <property type="match status" value="1"/>
</dbReference>
<dbReference type="GO" id="GO:0005777">
    <property type="term" value="C:peroxisome"/>
    <property type="evidence" value="ECO:0007669"/>
    <property type="project" value="UniProtKB-SubCell"/>
</dbReference>
<dbReference type="Proteomes" id="UP001356427">
    <property type="component" value="Unassembled WGS sequence"/>
</dbReference>
<evidence type="ECO:0000256" key="2">
    <source>
        <dbReference type="ARBA" id="ARBA00004275"/>
    </source>
</evidence>
<dbReference type="InterPro" id="IPR002347">
    <property type="entry name" value="SDR_fam"/>
</dbReference>
<dbReference type="GO" id="GO:0005739">
    <property type="term" value="C:mitochondrion"/>
    <property type="evidence" value="ECO:0007669"/>
    <property type="project" value="UniProtKB-SubCell"/>
</dbReference>
<dbReference type="PANTHER" id="PTHR42808">
    <property type="entry name" value="HYDROXYSTEROID DEHYDROGENASE-LIKE PROTEIN 2"/>
    <property type="match status" value="1"/>
</dbReference>
<evidence type="ECO:0000256" key="1">
    <source>
        <dbReference type="ARBA" id="ARBA00004173"/>
    </source>
</evidence>
<evidence type="ECO:0000256" key="5">
    <source>
        <dbReference type="ARBA" id="ARBA00023002"/>
    </source>
</evidence>
<keyword evidence="7" id="KW-0576">Peroxisome</keyword>
<evidence type="ECO:0000259" key="9">
    <source>
        <dbReference type="Pfam" id="PF02036"/>
    </source>
</evidence>
<dbReference type="CDD" id="cd09762">
    <property type="entry name" value="HSDL2_SDR_c"/>
    <property type="match status" value="1"/>
</dbReference>
<name>A0AAN8M550_9TELE</name>
<reference evidence="10 11" key="1">
    <citation type="submission" date="2021-04" db="EMBL/GenBank/DDBJ databases">
        <authorList>
            <person name="De Guttry C."/>
            <person name="Zahm M."/>
            <person name="Klopp C."/>
            <person name="Cabau C."/>
            <person name="Louis A."/>
            <person name="Berthelot C."/>
            <person name="Parey E."/>
            <person name="Roest Crollius H."/>
            <person name="Montfort J."/>
            <person name="Robinson-Rechavi M."/>
            <person name="Bucao C."/>
            <person name="Bouchez O."/>
            <person name="Gislard M."/>
            <person name="Lluch J."/>
            <person name="Milhes M."/>
            <person name="Lampietro C."/>
            <person name="Lopez Roques C."/>
            <person name="Donnadieu C."/>
            <person name="Braasch I."/>
            <person name="Desvignes T."/>
            <person name="Postlethwait J."/>
            <person name="Bobe J."/>
            <person name="Wedekind C."/>
            <person name="Guiguen Y."/>
        </authorList>
    </citation>
    <scope>NUCLEOTIDE SEQUENCE [LARGE SCALE GENOMIC DNA]</scope>
    <source>
        <strain evidence="10">Cs_M1</strain>
        <tissue evidence="10">Blood</tissue>
    </source>
</reference>
<dbReference type="AlphaFoldDB" id="A0AAN8M550"/>
<sequence>MLQNTGKLAGQTLFITGASRGIGKAIALKAARDGANVVIAAKTAQAHPKLPGTIYTAAEEIEALGGKALPCIVDVRDEKQIGDAVEQAVQMFGGIDILVNNASAINLTGTLETPMKKVDLMLGVNLRGTYLTSKLCIPHLLKSKNPHILNLSPPLNLNPIWFKNHSAYTMAKYGMSMCVLGMAEEFRGSIAVNALWPKTAIQTAAMDMLGGADVGKQCRKVDIMSDAAYAIFSKPPSYTGNFVIDEEILKTEGIKDFDIYAVAPGNALLPDFFLDEAESLVQNMGDQVVIPVVKGDKPSAAWATSGPIAETFNIIKGVLNPDIVKSTGGVYKFDLSGENAGVWFIDMKNAGGSAGSGEPPVKADVVMTMDSADFTKMFAGKLKPTMAFMSGKLRIKGDMTLAIKMEKMMSMMKKSKL</sequence>
<protein>
    <recommendedName>
        <fullName evidence="8">Hydroxysteroid dehydrogenase-like protein 2</fullName>
    </recommendedName>
</protein>
<dbReference type="GO" id="GO:0016491">
    <property type="term" value="F:oxidoreductase activity"/>
    <property type="evidence" value="ECO:0007669"/>
    <property type="project" value="UniProtKB-KW"/>
</dbReference>
<gene>
    <name evidence="10" type="ORF">J4Q44_G00076960</name>
</gene>
<dbReference type="EMBL" id="JAGTTL010000005">
    <property type="protein sequence ID" value="KAK6322904.1"/>
    <property type="molecule type" value="Genomic_DNA"/>
</dbReference>
<dbReference type="Gene3D" id="3.40.50.720">
    <property type="entry name" value="NAD(P)-binding Rossmann-like Domain"/>
    <property type="match status" value="1"/>
</dbReference>
<accession>A0AAN8M550</accession>
<comment type="subcellular location">
    <subcellularLocation>
        <location evidence="1">Mitochondrion</location>
    </subcellularLocation>
    <subcellularLocation>
        <location evidence="2">Peroxisome</location>
    </subcellularLocation>
</comment>
<evidence type="ECO:0000256" key="7">
    <source>
        <dbReference type="ARBA" id="ARBA00023140"/>
    </source>
</evidence>
<dbReference type="InterPro" id="IPR036527">
    <property type="entry name" value="SCP2_sterol-bd_dom_sf"/>
</dbReference>
<keyword evidence="5" id="KW-0560">Oxidoreductase</keyword>
<dbReference type="PANTHER" id="PTHR42808:SF3">
    <property type="entry name" value="HYDROXYSTEROID DEHYDROGENASE-LIKE PROTEIN 2"/>
    <property type="match status" value="1"/>
</dbReference>
<dbReference type="Pfam" id="PF00106">
    <property type="entry name" value="adh_short"/>
    <property type="match status" value="1"/>
</dbReference>
<dbReference type="Pfam" id="PF02036">
    <property type="entry name" value="SCP2"/>
    <property type="match status" value="1"/>
</dbReference>
<keyword evidence="4" id="KW-0521">NADP</keyword>
<dbReference type="InterPro" id="IPR036291">
    <property type="entry name" value="NAD(P)-bd_dom_sf"/>
</dbReference>
<evidence type="ECO:0000313" key="11">
    <source>
        <dbReference type="Proteomes" id="UP001356427"/>
    </source>
</evidence>
<dbReference type="InterPro" id="IPR051935">
    <property type="entry name" value="HSDL2"/>
</dbReference>
<evidence type="ECO:0000256" key="3">
    <source>
        <dbReference type="ARBA" id="ARBA00006484"/>
    </source>
</evidence>
<dbReference type="SUPFAM" id="SSF55718">
    <property type="entry name" value="SCP-like"/>
    <property type="match status" value="1"/>
</dbReference>
<dbReference type="PRINTS" id="PR00081">
    <property type="entry name" value="GDHRDH"/>
</dbReference>
<dbReference type="SUPFAM" id="SSF51735">
    <property type="entry name" value="NAD(P)-binding Rossmann-fold domains"/>
    <property type="match status" value="1"/>
</dbReference>
<keyword evidence="6" id="KW-0496">Mitochondrion</keyword>
<keyword evidence="11" id="KW-1185">Reference proteome</keyword>
<evidence type="ECO:0000313" key="10">
    <source>
        <dbReference type="EMBL" id="KAK6322904.1"/>
    </source>
</evidence>
<dbReference type="NCBIfam" id="NF006133">
    <property type="entry name" value="PRK08278.1"/>
    <property type="match status" value="1"/>
</dbReference>
<dbReference type="InterPro" id="IPR003033">
    <property type="entry name" value="SCP2_sterol-bd_dom"/>
</dbReference>